<comment type="subcellular location">
    <subcellularLocation>
        <location evidence="1">Cell membrane</location>
        <topology evidence="1">Multi-pass membrane protein</topology>
    </subcellularLocation>
</comment>
<evidence type="ECO:0000313" key="11">
    <source>
        <dbReference type="EMBL" id="QAT60734.1"/>
    </source>
</evidence>
<dbReference type="GO" id="GO:1901264">
    <property type="term" value="P:carbohydrate derivative transport"/>
    <property type="evidence" value="ECO:0007669"/>
    <property type="project" value="TreeGrafter"/>
</dbReference>
<evidence type="ECO:0000256" key="8">
    <source>
        <dbReference type="PIRNR" id="PIRNR006351"/>
    </source>
</evidence>
<gene>
    <name evidence="11" type="primary">celB</name>
    <name evidence="11" type="ORF">EQM13_03640</name>
</gene>
<dbReference type="InterPro" id="IPR003352">
    <property type="entry name" value="PTS_EIIC"/>
</dbReference>
<keyword evidence="7 8" id="KW-0472">Membrane</keyword>
<keyword evidence="2 8" id="KW-0813">Transport</keyword>
<dbReference type="InterPro" id="IPR051088">
    <property type="entry name" value="PTS_Sugar-EIIC/EIIB"/>
</dbReference>
<feature type="transmembrane region" description="Helical" evidence="9">
    <location>
        <begin position="71"/>
        <end position="92"/>
    </location>
</feature>
<evidence type="ECO:0000256" key="9">
    <source>
        <dbReference type="SAM" id="Phobius"/>
    </source>
</evidence>
<evidence type="ECO:0000256" key="1">
    <source>
        <dbReference type="ARBA" id="ARBA00004651"/>
    </source>
</evidence>
<comment type="function">
    <text evidence="8">The phosphoenolpyruvate-dependent sugar phosphotransferase system (PTS), a major carbohydrate active -transport system, catalyzes the phosphorylation of incoming sugar substrates concomitant with their translocation across the cell membrane.</text>
</comment>
<dbReference type="InterPro" id="IPR004501">
    <property type="entry name" value="PTS_EIIC_3"/>
</dbReference>
<keyword evidence="6 9" id="KW-1133">Transmembrane helix</keyword>
<dbReference type="GO" id="GO:0008982">
    <property type="term" value="F:protein-N(PI)-phosphohistidine-sugar phosphotransferase activity"/>
    <property type="evidence" value="ECO:0007669"/>
    <property type="project" value="UniProtKB-UniRule"/>
</dbReference>
<dbReference type="Proteomes" id="UP000287969">
    <property type="component" value="Chromosome"/>
</dbReference>
<dbReference type="PIRSF" id="PIRSF006351">
    <property type="entry name" value="PTS_EIIC-Cellobiose"/>
    <property type="match status" value="1"/>
</dbReference>
<feature type="domain" description="PTS EIIC type-3" evidence="10">
    <location>
        <begin position="8"/>
        <end position="419"/>
    </location>
</feature>
<evidence type="ECO:0000259" key="10">
    <source>
        <dbReference type="PROSITE" id="PS51105"/>
    </source>
</evidence>
<dbReference type="PANTHER" id="PTHR33989:SF11">
    <property type="entry name" value="LICHENAN PERMEASE IIC COMPONENT"/>
    <property type="match status" value="1"/>
</dbReference>
<feature type="transmembrane region" description="Helical" evidence="9">
    <location>
        <begin position="144"/>
        <end position="166"/>
    </location>
</feature>
<evidence type="ECO:0000256" key="6">
    <source>
        <dbReference type="ARBA" id="ARBA00022989"/>
    </source>
</evidence>
<keyword evidence="5 9" id="KW-0812">Transmembrane</keyword>
<feature type="transmembrane region" description="Helical" evidence="9">
    <location>
        <begin position="351"/>
        <end position="370"/>
    </location>
</feature>
<keyword evidence="12" id="KW-1185">Reference proteome</keyword>
<sequence>MSKRMDSLENKLMPVADKFANNRYLLAIRDGFMLTMPLLIIGSIFMLLAYLPITGYDAFMARVFGENWMDFFSVAYNTTMSIMTIFVIIGISGSLSDYYKLERLNTAVISLVAFFILTPFVTSFTPEGMDQTFKVTGIIPTEWIGAKGLFVGMLTAILSTEIVKWVTKKGWVIKMPAGVPPTVGKAFSSLIPAAITIIIFDIIRLIFAFTPFETIHNFIYSILQVPLTSLGDTLGAALIANFFVGLFWIFGIHGADIVQSVMNPIWIALATENLAAYQAGSELPHIITQQFNQIYLWMGGGGATLGLCLAMLFVCKSQQCKKLGKLSIFPGIFNINEPIIFGLPVVLNPMMIIPFIITPLVLCLVCYGSMAIGLVPKPNGVLVPWTTPPIIGGFLCGGIRGALLQFVGLIISFFIYLPFIKTVDKQYLEQEKSYNTAPENNIN</sequence>
<dbReference type="AlphaFoldDB" id="A0A410QA34"/>
<feature type="transmembrane region" description="Helical" evidence="9">
    <location>
        <begin position="104"/>
        <end position="124"/>
    </location>
</feature>
<dbReference type="Pfam" id="PF02378">
    <property type="entry name" value="PTS_EIIC"/>
    <property type="match status" value="1"/>
</dbReference>
<accession>A0A410QA34</accession>
<dbReference type="InterPro" id="IPR004796">
    <property type="entry name" value="PTS_IIC_cello"/>
</dbReference>
<dbReference type="GO" id="GO:0005886">
    <property type="term" value="C:plasma membrane"/>
    <property type="evidence" value="ECO:0007669"/>
    <property type="project" value="UniProtKB-SubCell"/>
</dbReference>
<dbReference type="NCBIfam" id="TIGR00359">
    <property type="entry name" value="cello_pts_IIC"/>
    <property type="match status" value="1"/>
</dbReference>
<dbReference type="PANTHER" id="PTHR33989">
    <property type="match status" value="1"/>
</dbReference>
<keyword evidence="3 8" id="KW-1003">Cell membrane</keyword>
<feature type="transmembrane region" description="Helical" evidence="9">
    <location>
        <begin position="294"/>
        <end position="315"/>
    </location>
</feature>
<dbReference type="EMBL" id="CP035282">
    <property type="protein sequence ID" value="QAT60734.1"/>
    <property type="molecule type" value="Genomic_DNA"/>
</dbReference>
<organism evidence="11 12">
    <name type="scientific">Acidilutibacter cellobiosedens</name>
    <dbReference type="NCBI Taxonomy" id="2507161"/>
    <lineage>
        <taxon>Bacteria</taxon>
        <taxon>Bacillati</taxon>
        <taxon>Bacillota</taxon>
        <taxon>Tissierellia</taxon>
        <taxon>Tissierellales</taxon>
        <taxon>Acidilutibacteraceae</taxon>
        <taxon>Acidilutibacter</taxon>
    </lineage>
</organism>
<dbReference type="RefSeq" id="WP_128751988.1">
    <property type="nucleotide sequence ID" value="NZ_CP035282.1"/>
</dbReference>
<keyword evidence="4 8" id="KW-0762">Sugar transport</keyword>
<feature type="transmembrane region" description="Helical" evidence="9">
    <location>
        <begin position="31"/>
        <end position="51"/>
    </location>
</feature>
<proteinExistence type="predicted"/>
<dbReference type="GO" id="GO:0009401">
    <property type="term" value="P:phosphoenolpyruvate-dependent sugar phosphotransferase system"/>
    <property type="evidence" value="ECO:0007669"/>
    <property type="project" value="InterPro"/>
</dbReference>
<feature type="transmembrane region" description="Helical" evidence="9">
    <location>
        <begin position="187"/>
        <end position="207"/>
    </location>
</feature>
<reference evidence="12" key="1">
    <citation type="submission" date="2019-01" db="EMBL/GenBank/DDBJ databases">
        <title>Draft genomes of a novel of Sporanaerobacter strains.</title>
        <authorList>
            <person name="Ma S."/>
        </authorList>
    </citation>
    <scope>NUCLEOTIDE SEQUENCE [LARGE SCALE GENOMIC DNA]</scope>
    <source>
        <strain evidence="12">NJN-17</strain>
    </source>
</reference>
<keyword evidence="11" id="KW-0808">Transferase</keyword>
<evidence type="ECO:0000313" key="12">
    <source>
        <dbReference type="Proteomes" id="UP000287969"/>
    </source>
</evidence>
<dbReference type="PROSITE" id="PS51105">
    <property type="entry name" value="PTS_EIIC_TYPE_3"/>
    <property type="match status" value="1"/>
</dbReference>
<evidence type="ECO:0000256" key="3">
    <source>
        <dbReference type="ARBA" id="ARBA00022475"/>
    </source>
</evidence>
<dbReference type="KEGG" id="spoa:EQM13_03640"/>
<name>A0A410QA34_9FIRM</name>
<protein>
    <recommendedName>
        <fullName evidence="8">Permease IIC component</fullName>
    </recommendedName>
</protein>
<feature type="transmembrane region" description="Helical" evidence="9">
    <location>
        <begin position="227"/>
        <end position="249"/>
    </location>
</feature>
<evidence type="ECO:0000256" key="4">
    <source>
        <dbReference type="ARBA" id="ARBA00022597"/>
    </source>
</evidence>
<dbReference type="OrthoDB" id="1641940at2"/>
<evidence type="ECO:0000256" key="7">
    <source>
        <dbReference type="ARBA" id="ARBA00023136"/>
    </source>
</evidence>
<feature type="transmembrane region" description="Helical" evidence="9">
    <location>
        <begin position="390"/>
        <end position="417"/>
    </location>
</feature>
<evidence type="ECO:0000256" key="2">
    <source>
        <dbReference type="ARBA" id="ARBA00022448"/>
    </source>
</evidence>
<dbReference type="NCBIfam" id="TIGR00410">
    <property type="entry name" value="lacE"/>
    <property type="match status" value="1"/>
</dbReference>
<evidence type="ECO:0000256" key="5">
    <source>
        <dbReference type="ARBA" id="ARBA00022692"/>
    </source>
</evidence>